<organism evidence="2 3">
    <name type="scientific">Bathycoccus prasinos</name>
    <dbReference type="NCBI Taxonomy" id="41875"/>
    <lineage>
        <taxon>Eukaryota</taxon>
        <taxon>Viridiplantae</taxon>
        <taxon>Chlorophyta</taxon>
        <taxon>Mamiellophyceae</taxon>
        <taxon>Mamiellales</taxon>
        <taxon>Bathycoccaceae</taxon>
        <taxon>Bathycoccus</taxon>
    </lineage>
</organism>
<dbReference type="AlphaFoldDB" id="K8EHN9"/>
<dbReference type="InterPro" id="IPR010036">
    <property type="entry name" value="MDP_1_eu_arc"/>
</dbReference>
<dbReference type="eggNOG" id="ENOG502RZK1">
    <property type="taxonomic scope" value="Eukaryota"/>
</dbReference>
<dbReference type="PANTHER" id="PTHR17901">
    <property type="entry name" value="MAGNESIUM-DEPENDENT PHOSPHATASE 1 MDP1"/>
    <property type="match status" value="1"/>
</dbReference>
<dbReference type="InterPro" id="IPR023214">
    <property type="entry name" value="HAD_sf"/>
</dbReference>
<dbReference type="GeneID" id="19014041"/>
<evidence type="ECO:0008006" key="4">
    <source>
        <dbReference type="Google" id="ProtNLM"/>
    </source>
</evidence>
<keyword evidence="3" id="KW-1185">Reference proteome</keyword>
<evidence type="ECO:0000313" key="2">
    <source>
        <dbReference type="EMBL" id="CCO17672.1"/>
    </source>
</evidence>
<dbReference type="Proteomes" id="UP000198341">
    <property type="component" value="Chromosome 8"/>
</dbReference>
<sequence length="237" mass="26504">MHPRHRGAALNNNSNNDDTDAQKHADENGYPHLIVFDLDACFWNQEMYQLYDICESKDNIVDEKTNTVVGAVSGRTVIRMHEGSRKALTEYYEGKYPGARLATASSADTPLAVKIGQSALRNLEIAPGVSAASVFAIGWEKEFDGNMQIGRTPPLSANKAQTHFPILRKFTNIEYHKMLFFDDCNWGDHCAAVESQCVEPKAGLGPAIQRTPRGLGVKEWETALAKYKARHEQYFQK</sequence>
<protein>
    <recommendedName>
        <fullName evidence="4">Magnesium-dependent phosphatase-1</fullName>
    </recommendedName>
</protein>
<dbReference type="STRING" id="41875.K8EHN9"/>
<name>K8EHN9_9CHLO</name>
<proteinExistence type="predicted"/>
<dbReference type="OrthoDB" id="2865258at2759"/>
<evidence type="ECO:0000313" key="3">
    <source>
        <dbReference type="Proteomes" id="UP000198341"/>
    </source>
</evidence>
<dbReference type="Pfam" id="PF12689">
    <property type="entry name" value="Acid_PPase"/>
    <property type="match status" value="1"/>
</dbReference>
<dbReference type="Gene3D" id="3.40.50.1000">
    <property type="entry name" value="HAD superfamily/HAD-like"/>
    <property type="match status" value="1"/>
</dbReference>
<dbReference type="KEGG" id="bpg:Bathy08g00620"/>
<dbReference type="GO" id="GO:0003993">
    <property type="term" value="F:acid phosphatase activity"/>
    <property type="evidence" value="ECO:0007669"/>
    <property type="project" value="TreeGrafter"/>
</dbReference>
<accession>K8EHN9</accession>
<feature type="region of interest" description="Disordered" evidence="1">
    <location>
        <begin position="1"/>
        <end position="25"/>
    </location>
</feature>
<dbReference type="PANTHER" id="PTHR17901:SF14">
    <property type="entry name" value="MAGNESIUM-DEPENDENT PHOSPHATASE 1"/>
    <property type="match status" value="1"/>
</dbReference>
<dbReference type="EMBL" id="FO082271">
    <property type="protein sequence ID" value="CCO17672.1"/>
    <property type="molecule type" value="Genomic_DNA"/>
</dbReference>
<gene>
    <name evidence="2" type="ORF">Bathy08g00620</name>
</gene>
<evidence type="ECO:0000256" key="1">
    <source>
        <dbReference type="SAM" id="MobiDB-lite"/>
    </source>
</evidence>
<reference evidence="2 3" key="1">
    <citation type="submission" date="2011-10" db="EMBL/GenBank/DDBJ databases">
        <authorList>
            <person name="Genoscope - CEA"/>
        </authorList>
    </citation>
    <scope>NUCLEOTIDE SEQUENCE [LARGE SCALE GENOMIC DNA]</scope>
    <source>
        <strain evidence="2 3">RCC 1105</strain>
    </source>
</reference>
<dbReference type="RefSeq" id="XP_007511551.1">
    <property type="nucleotide sequence ID" value="XM_007511489.1"/>
</dbReference>